<evidence type="ECO:0000313" key="2">
    <source>
        <dbReference type="EMBL" id="KAF9535714.1"/>
    </source>
</evidence>
<feature type="region of interest" description="Disordered" evidence="1">
    <location>
        <begin position="94"/>
        <end position="374"/>
    </location>
</feature>
<evidence type="ECO:0000256" key="1">
    <source>
        <dbReference type="SAM" id="MobiDB-lite"/>
    </source>
</evidence>
<dbReference type="EMBL" id="MU157824">
    <property type="protein sequence ID" value="KAF9535714.1"/>
    <property type="molecule type" value="Genomic_DNA"/>
</dbReference>
<feature type="compositionally biased region" description="Basic residues" evidence="1">
    <location>
        <begin position="210"/>
        <end position="228"/>
    </location>
</feature>
<reference evidence="2" key="1">
    <citation type="submission" date="2020-11" db="EMBL/GenBank/DDBJ databases">
        <authorList>
            <consortium name="DOE Joint Genome Institute"/>
            <person name="Ahrendt S."/>
            <person name="Riley R."/>
            <person name="Andreopoulos W."/>
            <person name="Labutti K."/>
            <person name="Pangilinan J."/>
            <person name="Ruiz-Duenas F.J."/>
            <person name="Barrasa J.M."/>
            <person name="Sanchez-Garcia M."/>
            <person name="Camarero S."/>
            <person name="Miyauchi S."/>
            <person name="Serrano A."/>
            <person name="Linde D."/>
            <person name="Babiker R."/>
            <person name="Drula E."/>
            <person name="Ayuso-Fernandez I."/>
            <person name="Pacheco R."/>
            <person name="Padilla G."/>
            <person name="Ferreira P."/>
            <person name="Barriuso J."/>
            <person name="Kellner H."/>
            <person name="Castanera R."/>
            <person name="Alfaro M."/>
            <person name="Ramirez L."/>
            <person name="Pisabarro A.G."/>
            <person name="Kuo A."/>
            <person name="Tritt A."/>
            <person name="Lipzen A."/>
            <person name="He G."/>
            <person name="Yan M."/>
            <person name="Ng V."/>
            <person name="Cullen D."/>
            <person name="Martin F."/>
            <person name="Rosso M.-N."/>
            <person name="Henrissat B."/>
            <person name="Hibbett D."/>
            <person name="Martinez A.T."/>
            <person name="Grigoriev I.V."/>
        </authorList>
    </citation>
    <scope>NUCLEOTIDE SEQUENCE</scope>
    <source>
        <strain evidence="2">CBS 506.95</strain>
    </source>
</reference>
<feature type="compositionally biased region" description="Basic and acidic residues" evidence="1">
    <location>
        <begin position="98"/>
        <end position="156"/>
    </location>
</feature>
<accession>A0A9P6JWX6</accession>
<dbReference type="PANTHER" id="PTHR40132:SF1">
    <property type="entry name" value="PRE-MRNA-SPLICING FACTOR 38B"/>
    <property type="match status" value="1"/>
</dbReference>
<feature type="compositionally biased region" description="Basic and acidic residues" evidence="1">
    <location>
        <begin position="174"/>
        <end position="209"/>
    </location>
</feature>
<feature type="compositionally biased region" description="Basic and acidic residues" evidence="1">
    <location>
        <begin position="288"/>
        <end position="303"/>
    </location>
</feature>
<evidence type="ECO:0000313" key="3">
    <source>
        <dbReference type="Proteomes" id="UP000807306"/>
    </source>
</evidence>
<proteinExistence type="predicted"/>
<dbReference type="AlphaFoldDB" id="A0A9P6JWX6"/>
<dbReference type="OrthoDB" id="2431475at2759"/>
<dbReference type="Proteomes" id="UP000807306">
    <property type="component" value="Unassembled WGS sequence"/>
</dbReference>
<keyword evidence="3" id="KW-1185">Reference proteome</keyword>
<organism evidence="2 3">
    <name type="scientific">Crepidotus variabilis</name>
    <dbReference type="NCBI Taxonomy" id="179855"/>
    <lineage>
        <taxon>Eukaryota</taxon>
        <taxon>Fungi</taxon>
        <taxon>Dikarya</taxon>
        <taxon>Basidiomycota</taxon>
        <taxon>Agaricomycotina</taxon>
        <taxon>Agaricomycetes</taxon>
        <taxon>Agaricomycetidae</taxon>
        <taxon>Agaricales</taxon>
        <taxon>Agaricineae</taxon>
        <taxon>Crepidotaceae</taxon>
        <taxon>Crepidotus</taxon>
    </lineage>
</organism>
<feature type="compositionally biased region" description="Basic residues" evidence="1">
    <location>
        <begin position="252"/>
        <end position="261"/>
    </location>
</feature>
<name>A0A9P6JWX6_9AGAR</name>
<gene>
    <name evidence="2" type="ORF">CPB83DRAFT_842209</name>
</gene>
<protein>
    <submittedName>
        <fullName evidence="2">Uncharacterized protein</fullName>
    </submittedName>
</protein>
<sequence>MSSSLSSVVSGLVRAQMGASVPSSVTNDDLDRHVAELIVKEAKKKAELYMQKGVRAYTTNSLSDSNAPRANKRFLSSIIKSTDEHNRTILKAQSDAAEEVKRERREQERQQRRLRAQEAVEARRSGGESSRRRSRRNEEDTSEGWDRWDGRTEERKKLSRNWETWDGYDEDAGDREKEERRRRSRSRERDTEKPSRPSKRVEGDDPERSSKHRRRSTRSRSPRRRHKSLDRDEDSDSRRRKRRRVGEESYRRSRPHTHSRSRSPAGRTTGTDDRKSKKRRRSRSPKYALDDLRDETSSPEPRKRSSPSTTDSVATAREAELRQHLKNSKKAVLSDQVEISARPKASTSTSRRSLTPMTISRSPTPGPQPAANLPSKMDRYFEESYDPRLDVEPLAPPQVPATGLINDAEFEGWDAMLELIRVRREDKLEKKRLERLGLLPEKDKSLKVKKKGPVEPSSAAVAERWGADAINVMDIEYSKKGSVREWDLGKEGF</sequence>
<dbReference type="PANTHER" id="PTHR40132">
    <property type="entry name" value="PRE-MRNA-SPLICING FACTOR 38B"/>
    <property type="match status" value="1"/>
</dbReference>
<feature type="compositionally biased region" description="Polar residues" evidence="1">
    <location>
        <begin position="345"/>
        <end position="363"/>
    </location>
</feature>
<comment type="caution">
    <text evidence="2">The sequence shown here is derived from an EMBL/GenBank/DDBJ whole genome shotgun (WGS) entry which is preliminary data.</text>
</comment>